<gene>
    <name evidence="7" type="ORF">OB236_17235</name>
</gene>
<dbReference type="EC" id="3.2.1.18" evidence="3"/>
<dbReference type="EMBL" id="JAOQIO010000069">
    <property type="protein sequence ID" value="MCU6793848.1"/>
    <property type="molecule type" value="Genomic_DNA"/>
</dbReference>
<dbReference type="CDD" id="cd15482">
    <property type="entry name" value="Sialidase_non-viral"/>
    <property type="match status" value="1"/>
</dbReference>
<dbReference type="InterPro" id="IPR018765">
    <property type="entry name" value="DUF2341"/>
</dbReference>
<dbReference type="Pfam" id="PF13088">
    <property type="entry name" value="BNR_2"/>
    <property type="match status" value="1"/>
</dbReference>
<dbReference type="RefSeq" id="WP_262685072.1">
    <property type="nucleotide sequence ID" value="NZ_JAOQIO010000069.1"/>
</dbReference>
<sequence length="625" mass="68161">MRSRICLMLALLLLAGLLPNTWNASIAYAGKWQGSVGYLNNDSSPGSGVMANFGYTNAAYFDYYNRSIGIDLQASRSFNEIRLIDEDSTNRINHSSDLAVYVSNDNVTYTQLTGWSFWKSGQSVILHNFSANARYVKVHSNFTDAGAAGTWLKQSNLQAMLEVLLITPHSGAYTGTVGYLNQDMNPTSGSIGSWGAAVAAALDYNYRSLGIDLGVTRTFNTIELVESQGPSRLEKTDLSVYVSNDNMSYSKITDWDFLKLDHTLILYNLSGSGRYVKIHNHIDDLDFTFSNTNLQSMVYVTNRPTGEWTAAGGGVWAYKKSVQVTNSTAASVEDRAVYVTKAALDTSGLIAAGKLQQDYRDIRFADAANRELAYYMDSSGFYVRIPALASGSSTITMYYGNPSAEFTGAGQEALQVEYGNKTLVEHTTSLFKDNVKPEKLANGDIMMVANTVGSTTSGIYSKYSTDGGLTWTVPSPIINLNDAGRDEPAALFVDPATGNVFLYFYSYYGYTTTNCLTAGNACRNDLYYAKSTDNGRTFAQPVKIDTGTLVYNGVTYPINYNVTYTNPIKLVNGDWIFPFVYVKAPDGSLATSVLYSTDQGVTWTKSVSQLSVTSSGGEGGLSELN</sequence>
<dbReference type="InterPro" id="IPR026856">
    <property type="entry name" value="Sialidase_fam"/>
</dbReference>
<keyword evidence="4" id="KW-0732">Signal</keyword>
<comment type="caution">
    <text evidence="7">The sequence shown here is derived from an EMBL/GenBank/DDBJ whole genome shotgun (WGS) entry which is preliminary data.</text>
</comment>
<dbReference type="SUPFAM" id="SSF50939">
    <property type="entry name" value="Sialidases"/>
    <property type="match status" value="1"/>
</dbReference>
<dbReference type="Pfam" id="PF10102">
    <property type="entry name" value="DUF2341"/>
    <property type="match status" value="1"/>
</dbReference>
<dbReference type="Proteomes" id="UP001652445">
    <property type="component" value="Unassembled WGS sequence"/>
</dbReference>
<proteinExistence type="inferred from homology"/>
<evidence type="ECO:0000256" key="4">
    <source>
        <dbReference type="SAM" id="SignalP"/>
    </source>
</evidence>
<feature type="signal peptide" evidence="4">
    <location>
        <begin position="1"/>
        <end position="24"/>
    </location>
</feature>
<evidence type="ECO:0000259" key="5">
    <source>
        <dbReference type="Pfam" id="PF10102"/>
    </source>
</evidence>
<protein>
    <recommendedName>
        <fullName evidence="3">exo-alpha-sialidase</fullName>
        <ecNumber evidence="3">3.2.1.18</ecNumber>
    </recommendedName>
</protein>
<dbReference type="Gene3D" id="2.120.10.10">
    <property type="match status" value="1"/>
</dbReference>
<evidence type="ECO:0000313" key="7">
    <source>
        <dbReference type="EMBL" id="MCU6793848.1"/>
    </source>
</evidence>
<comment type="catalytic activity">
    <reaction evidence="1">
        <text>Hydrolysis of alpha-(2-&gt;3)-, alpha-(2-&gt;6)-, alpha-(2-&gt;8)- glycosidic linkages of terminal sialic acid residues in oligosaccharides, glycoproteins, glycolipids, colominic acid and synthetic substrates.</text>
        <dbReference type="EC" id="3.2.1.18"/>
    </reaction>
</comment>
<dbReference type="SUPFAM" id="SSF49785">
    <property type="entry name" value="Galactose-binding domain-like"/>
    <property type="match status" value="1"/>
</dbReference>
<organism evidence="7 8">
    <name type="scientific">Paenibacillus baimaensis</name>
    <dbReference type="NCBI Taxonomy" id="2982185"/>
    <lineage>
        <taxon>Bacteria</taxon>
        <taxon>Bacillati</taxon>
        <taxon>Bacillota</taxon>
        <taxon>Bacilli</taxon>
        <taxon>Bacillales</taxon>
        <taxon>Paenibacillaceae</taxon>
        <taxon>Paenibacillus</taxon>
    </lineage>
</organism>
<evidence type="ECO:0000256" key="3">
    <source>
        <dbReference type="ARBA" id="ARBA00012733"/>
    </source>
</evidence>
<dbReference type="PANTHER" id="PTHR10628:SF30">
    <property type="entry name" value="EXO-ALPHA-SIALIDASE"/>
    <property type="match status" value="1"/>
</dbReference>
<dbReference type="InterPro" id="IPR036278">
    <property type="entry name" value="Sialidase_sf"/>
</dbReference>
<evidence type="ECO:0000256" key="1">
    <source>
        <dbReference type="ARBA" id="ARBA00000427"/>
    </source>
</evidence>
<name>A0ABT2UGS8_9BACL</name>
<feature type="chain" id="PRO_5046035333" description="exo-alpha-sialidase" evidence="4">
    <location>
        <begin position="25"/>
        <end position="625"/>
    </location>
</feature>
<dbReference type="InterPro" id="IPR011040">
    <property type="entry name" value="Sialidase"/>
</dbReference>
<comment type="similarity">
    <text evidence="2">Belongs to the glycosyl hydrolase 33 family.</text>
</comment>
<evidence type="ECO:0000313" key="8">
    <source>
        <dbReference type="Proteomes" id="UP001652445"/>
    </source>
</evidence>
<dbReference type="Gene3D" id="2.60.120.260">
    <property type="entry name" value="Galactose-binding domain-like"/>
    <property type="match status" value="2"/>
</dbReference>
<accession>A0ABT2UGS8</accession>
<evidence type="ECO:0000256" key="2">
    <source>
        <dbReference type="ARBA" id="ARBA00009348"/>
    </source>
</evidence>
<dbReference type="PANTHER" id="PTHR10628">
    <property type="entry name" value="SIALIDASE"/>
    <property type="match status" value="1"/>
</dbReference>
<keyword evidence="8" id="KW-1185">Reference proteome</keyword>
<dbReference type="InterPro" id="IPR008979">
    <property type="entry name" value="Galactose-bd-like_sf"/>
</dbReference>
<reference evidence="7 8" key="1">
    <citation type="submission" date="2022-09" db="EMBL/GenBank/DDBJ databases">
        <authorList>
            <person name="Han X.L."/>
            <person name="Wang Q."/>
            <person name="Lu T."/>
        </authorList>
    </citation>
    <scope>NUCLEOTIDE SEQUENCE [LARGE SCALE GENOMIC DNA]</scope>
    <source>
        <strain evidence="7 8">WQ 127069</strain>
    </source>
</reference>
<feature type="domain" description="DUF2341" evidence="5">
    <location>
        <begin position="358"/>
        <end position="412"/>
    </location>
</feature>
<evidence type="ECO:0000259" key="6">
    <source>
        <dbReference type="Pfam" id="PF13088"/>
    </source>
</evidence>
<feature type="domain" description="Sialidase" evidence="6">
    <location>
        <begin position="458"/>
        <end position="606"/>
    </location>
</feature>